<dbReference type="InterPro" id="IPR001482">
    <property type="entry name" value="T2SS/T4SS_dom"/>
</dbReference>
<comment type="caution">
    <text evidence="3">The sequence shown here is derived from an EMBL/GenBank/DDBJ whole genome shotgun (WGS) entry which is preliminary data.</text>
</comment>
<evidence type="ECO:0000313" key="3">
    <source>
        <dbReference type="EMBL" id="GHM59780.1"/>
    </source>
</evidence>
<dbReference type="EMBL" id="BNGU01000034">
    <property type="protein sequence ID" value="GHM59780.1"/>
    <property type="molecule type" value="Genomic_DNA"/>
</dbReference>
<dbReference type="Proteomes" id="UP000637906">
    <property type="component" value="Unassembled WGS sequence"/>
</dbReference>
<dbReference type="Gene3D" id="3.30.450.90">
    <property type="match status" value="1"/>
</dbReference>
<evidence type="ECO:0000313" key="4">
    <source>
        <dbReference type="Proteomes" id="UP000637906"/>
    </source>
</evidence>
<keyword evidence="4" id="KW-1185">Reference proteome</keyword>
<evidence type="ECO:0000256" key="1">
    <source>
        <dbReference type="ARBA" id="ARBA00006611"/>
    </source>
</evidence>
<dbReference type="PANTHER" id="PTHR30486">
    <property type="entry name" value="TWITCHING MOTILITY PROTEIN PILT"/>
    <property type="match status" value="1"/>
</dbReference>
<dbReference type="AlphaFoldDB" id="A0A8J3MPC6"/>
<dbReference type="Gene3D" id="3.40.50.300">
    <property type="entry name" value="P-loop containing nucleotide triphosphate hydrolases"/>
    <property type="match status" value="1"/>
</dbReference>
<gene>
    <name evidence="3" type="ORF">sL5_07730</name>
</gene>
<protein>
    <recommendedName>
        <fullName evidence="2">Bacterial type II secretion system protein E domain-containing protein</fullName>
    </recommendedName>
</protein>
<proteinExistence type="inferred from homology"/>
<comment type="similarity">
    <text evidence="1">Belongs to the GSP E family.</text>
</comment>
<dbReference type="InterPro" id="IPR027417">
    <property type="entry name" value="P-loop_NTPase"/>
</dbReference>
<dbReference type="Pfam" id="PF00437">
    <property type="entry name" value="T2SSE"/>
    <property type="match status" value="1"/>
</dbReference>
<evidence type="ECO:0000259" key="2">
    <source>
        <dbReference type="Pfam" id="PF00437"/>
    </source>
</evidence>
<sequence>MMDLNKLFSTILLNKNVSDIYLFENSPPTIREFNEIIFLQMPNLSTLDIKDIITTLLEKDPSKKESNEIDQETKNFTFDFDANNRLRVHIYDNTNQNGVIIHILKLNTTLLNVPESFYKIIEKAIGLMLIAGPINSGKTTTALHILNQIQNKNILIFNKKHELRVKSDKSLISYCNTASEIKKRSPDIIFFHDIDDDEGLVKTAINYLQDGFLVIASLSASSLKNAVAKMVIHEDNALRVLSEHIIAVMFQILIKKKDCSGSLAVYDFFPLNNAIKNCIINTDIKQLPNLNINSTINDLVKKEILDYTAADKALIKLGYGGLDSNVHHLKLDDAF</sequence>
<accession>A0A8J3MPC6</accession>
<dbReference type="InterPro" id="IPR050921">
    <property type="entry name" value="T4SS_GSP_E_ATPase"/>
</dbReference>
<reference evidence="3 4" key="1">
    <citation type="journal article" date="2021" name="Microb. Ecol.">
        <title>Candidatus Mesenet longicola: Novel Endosymbionts of Brontispa longissima that Induce Cytoplasmic Incompatibility.</title>
        <authorList>
            <person name="Takano S."/>
            <person name="Gotoh Y."/>
            <person name="Hayashi T."/>
        </authorList>
    </citation>
    <scope>NUCLEOTIDE SEQUENCE [LARGE SCALE GENOMIC DNA]</scope>
    <source>
        <strain evidence="3">L5</strain>
    </source>
</reference>
<name>A0A8J3MPC6_9RICK</name>
<dbReference type="PANTHER" id="PTHR30486:SF6">
    <property type="entry name" value="TYPE IV PILUS RETRACTATION ATPASE PILT"/>
    <property type="match status" value="1"/>
</dbReference>
<feature type="domain" description="Bacterial type II secretion system protein E" evidence="2">
    <location>
        <begin position="114"/>
        <end position="257"/>
    </location>
</feature>
<dbReference type="SUPFAM" id="SSF52540">
    <property type="entry name" value="P-loop containing nucleoside triphosphate hydrolases"/>
    <property type="match status" value="1"/>
</dbReference>
<dbReference type="GO" id="GO:0016887">
    <property type="term" value="F:ATP hydrolysis activity"/>
    <property type="evidence" value="ECO:0007669"/>
    <property type="project" value="InterPro"/>
</dbReference>
<organism evidence="3 4">
    <name type="scientific">Candidatus Mesenet longicola</name>
    <dbReference type="NCBI Taxonomy" id="1892558"/>
    <lineage>
        <taxon>Bacteria</taxon>
        <taxon>Pseudomonadati</taxon>
        <taxon>Pseudomonadota</taxon>
        <taxon>Alphaproteobacteria</taxon>
        <taxon>Rickettsiales</taxon>
        <taxon>Anaplasmataceae</taxon>
        <taxon>Candidatus Mesenet</taxon>
    </lineage>
</organism>